<protein>
    <submittedName>
        <fullName evidence="2">Uncharacterized protein</fullName>
    </submittedName>
</protein>
<feature type="region of interest" description="Disordered" evidence="1">
    <location>
        <begin position="1"/>
        <end position="76"/>
    </location>
</feature>
<organism evidence="2 3">
    <name type="scientific">Trifolium pratense</name>
    <name type="common">Red clover</name>
    <dbReference type="NCBI Taxonomy" id="57577"/>
    <lineage>
        <taxon>Eukaryota</taxon>
        <taxon>Viridiplantae</taxon>
        <taxon>Streptophyta</taxon>
        <taxon>Embryophyta</taxon>
        <taxon>Tracheophyta</taxon>
        <taxon>Spermatophyta</taxon>
        <taxon>Magnoliopsida</taxon>
        <taxon>eudicotyledons</taxon>
        <taxon>Gunneridae</taxon>
        <taxon>Pentapetalae</taxon>
        <taxon>rosids</taxon>
        <taxon>fabids</taxon>
        <taxon>Fabales</taxon>
        <taxon>Fabaceae</taxon>
        <taxon>Papilionoideae</taxon>
        <taxon>50 kb inversion clade</taxon>
        <taxon>NPAAA clade</taxon>
        <taxon>Hologalegina</taxon>
        <taxon>IRL clade</taxon>
        <taxon>Trifolieae</taxon>
        <taxon>Trifolium</taxon>
    </lineage>
</organism>
<feature type="non-terminal residue" evidence="2">
    <location>
        <position position="1"/>
    </location>
</feature>
<reference evidence="2 3" key="2">
    <citation type="journal article" date="2017" name="Front. Plant Sci.">
        <title>Gene Classification and Mining of Molecular Markers Useful in Red Clover (Trifolium pratense) Breeding.</title>
        <authorList>
            <person name="Istvanek J."/>
            <person name="Dluhosova J."/>
            <person name="Dluhos P."/>
            <person name="Patkova L."/>
            <person name="Nedelnik J."/>
            <person name="Repkova J."/>
        </authorList>
    </citation>
    <scope>NUCLEOTIDE SEQUENCE [LARGE SCALE GENOMIC DNA]</scope>
    <source>
        <strain evidence="3">cv. Tatra</strain>
        <tissue evidence="2">Young leaves</tissue>
    </source>
</reference>
<proteinExistence type="predicted"/>
<evidence type="ECO:0000313" key="2">
    <source>
        <dbReference type="EMBL" id="PNX56205.1"/>
    </source>
</evidence>
<feature type="compositionally biased region" description="Low complexity" evidence="1">
    <location>
        <begin position="66"/>
        <end position="76"/>
    </location>
</feature>
<evidence type="ECO:0000313" key="3">
    <source>
        <dbReference type="Proteomes" id="UP000236291"/>
    </source>
</evidence>
<dbReference type="AlphaFoldDB" id="A0A2K3JQ87"/>
<gene>
    <name evidence="2" type="ORF">L195_g058092</name>
</gene>
<feature type="compositionally biased region" description="Pro residues" evidence="1">
    <location>
        <begin position="1"/>
        <end position="41"/>
    </location>
</feature>
<feature type="non-terminal residue" evidence="2">
    <location>
        <position position="76"/>
    </location>
</feature>
<accession>A0A2K3JQ87</accession>
<reference evidence="2 3" key="1">
    <citation type="journal article" date="2014" name="Am. J. Bot.">
        <title>Genome assembly and annotation for red clover (Trifolium pratense; Fabaceae).</title>
        <authorList>
            <person name="Istvanek J."/>
            <person name="Jaros M."/>
            <person name="Krenek A."/>
            <person name="Repkova J."/>
        </authorList>
    </citation>
    <scope>NUCLEOTIDE SEQUENCE [LARGE SCALE GENOMIC DNA]</scope>
    <source>
        <strain evidence="3">cv. Tatra</strain>
        <tissue evidence="2">Young leaves</tissue>
    </source>
</reference>
<evidence type="ECO:0000256" key="1">
    <source>
        <dbReference type="SAM" id="MobiDB-lite"/>
    </source>
</evidence>
<dbReference type="Proteomes" id="UP000236291">
    <property type="component" value="Unassembled WGS sequence"/>
</dbReference>
<dbReference type="EMBL" id="ASHM01118662">
    <property type="protein sequence ID" value="PNX56205.1"/>
    <property type="molecule type" value="Genomic_DNA"/>
</dbReference>
<name>A0A2K3JQ87_TRIPR</name>
<comment type="caution">
    <text evidence="2">The sequence shown here is derived from an EMBL/GenBank/DDBJ whole genome shotgun (WGS) entry which is preliminary data.</text>
</comment>
<dbReference type="PRINTS" id="PR01217">
    <property type="entry name" value="PRICHEXTENSN"/>
</dbReference>
<sequence length="76" mass="7773">TTTPPTTTPQPPSQSPSSPPPPPPPQPPSQPPIPPPSPTGPTPDLSPHTISISNNDQEDEIVPEAPTSITPTTTTT</sequence>